<dbReference type="PROSITE" id="PS00211">
    <property type="entry name" value="ABC_TRANSPORTER_1"/>
    <property type="match status" value="1"/>
</dbReference>
<accession>A0A6L5YBF4</accession>
<dbReference type="NCBIfam" id="TIGR01727">
    <property type="entry name" value="oligo_HPY"/>
    <property type="match status" value="1"/>
</dbReference>
<proteinExistence type="inferred from homology"/>
<keyword evidence="10" id="KW-1185">Reference proteome</keyword>
<evidence type="ECO:0000256" key="2">
    <source>
        <dbReference type="ARBA" id="ARBA00005417"/>
    </source>
</evidence>
<keyword evidence="7" id="KW-0472">Membrane</keyword>
<feature type="domain" description="ABC transporter" evidence="8">
    <location>
        <begin position="9"/>
        <end position="258"/>
    </location>
</feature>
<evidence type="ECO:0000256" key="7">
    <source>
        <dbReference type="ARBA" id="ARBA00023136"/>
    </source>
</evidence>
<dbReference type="SUPFAM" id="SSF52540">
    <property type="entry name" value="P-loop containing nucleoside triphosphate hydrolases"/>
    <property type="match status" value="1"/>
</dbReference>
<reference evidence="9 10" key="1">
    <citation type="submission" date="2019-08" db="EMBL/GenBank/DDBJ databases">
        <title>In-depth cultivation of the pig gut microbiome towards novel bacterial diversity and tailored functional studies.</title>
        <authorList>
            <person name="Wylensek D."/>
            <person name="Hitch T.C.A."/>
            <person name="Clavel T."/>
        </authorList>
    </citation>
    <scope>NUCLEOTIDE SEQUENCE [LARGE SCALE GENOMIC DNA]</scope>
    <source>
        <strain evidence="9 10">SM-530-WT-4B</strain>
    </source>
</reference>
<dbReference type="CDD" id="cd03257">
    <property type="entry name" value="ABC_NikE_OppD_transporters"/>
    <property type="match status" value="1"/>
</dbReference>
<dbReference type="GO" id="GO:0016887">
    <property type="term" value="F:ATP hydrolysis activity"/>
    <property type="evidence" value="ECO:0007669"/>
    <property type="project" value="InterPro"/>
</dbReference>
<evidence type="ECO:0000256" key="5">
    <source>
        <dbReference type="ARBA" id="ARBA00022741"/>
    </source>
</evidence>
<evidence type="ECO:0000313" key="9">
    <source>
        <dbReference type="EMBL" id="MST54847.1"/>
    </source>
</evidence>
<dbReference type="InterPro" id="IPR003593">
    <property type="entry name" value="AAA+_ATPase"/>
</dbReference>
<keyword evidence="6 9" id="KW-0067">ATP-binding</keyword>
<dbReference type="Pfam" id="PF00005">
    <property type="entry name" value="ABC_tran"/>
    <property type="match status" value="1"/>
</dbReference>
<dbReference type="InterPro" id="IPR027417">
    <property type="entry name" value="P-loop_NTPase"/>
</dbReference>
<dbReference type="InterPro" id="IPR013563">
    <property type="entry name" value="Oligopep_ABC_C"/>
</dbReference>
<dbReference type="RefSeq" id="WP_154527966.1">
    <property type="nucleotide sequence ID" value="NZ_JAXDZJ010000069.1"/>
</dbReference>
<dbReference type="AlphaFoldDB" id="A0A6L5YBF4"/>
<sequence>MSENKDILLDIKDLSVQFNTDSGVVKAVNHLNLQLERGKSLGFVGETGAGKTTTALSILQLIQTPPGEITSGEILFNGVDVRRMTEAEKRRLRGGDISMIFQDPMTSLNPIMTVEEQIMEMVSLHLNLKGEAARERAIEMLRLVGIRPERAKDFPHQFSGGMRQRVVIAIALACRPQLIIADEPTTALDVTIQAQVLELIKKLQQSEKTSMLLITHDLGIVAETCDSVAIMYGGHLVEYSGIKELYTNPRHPYTQGLFNAVPTLESPLGSRLAVIPGLPPDPTNLPKGCSFSPRCPYAKDVCHERACGMREAEPGHFVDCHFPLTPESGNAFLERPSKEAE</sequence>
<comment type="caution">
    <text evidence="9">The sequence shown here is derived from an EMBL/GenBank/DDBJ whole genome shotgun (WGS) entry which is preliminary data.</text>
</comment>
<comment type="subcellular location">
    <subcellularLocation>
        <location evidence="1">Cell membrane</location>
        <topology evidence="1">Peripheral membrane protein</topology>
    </subcellularLocation>
</comment>
<dbReference type="PROSITE" id="PS50893">
    <property type="entry name" value="ABC_TRANSPORTER_2"/>
    <property type="match status" value="1"/>
</dbReference>
<protein>
    <submittedName>
        <fullName evidence="9">ABC transporter ATP-binding protein</fullName>
    </submittedName>
</protein>
<dbReference type="Proteomes" id="UP000473699">
    <property type="component" value="Unassembled WGS sequence"/>
</dbReference>
<name>A0A6L5YBF4_9BACT</name>
<keyword evidence="3" id="KW-0813">Transport</keyword>
<evidence type="ECO:0000256" key="4">
    <source>
        <dbReference type="ARBA" id="ARBA00022475"/>
    </source>
</evidence>
<dbReference type="FunFam" id="3.40.50.300:FF:000016">
    <property type="entry name" value="Oligopeptide ABC transporter ATP-binding component"/>
    <property type="match status" value="1"/>
</dbReference>
<dbReference type="Pfam" id="PF08352">
    <property type="entry name" value="oligo_HPY"/>
    <property type="match status" value="1"/>
</dbReference>
<evidence type="ECO:0000256" key="1">
    <source>
        <dbReference type="ARBA" id="ARBA00004202"/>
    </source>
</evidence>
<organism evidence="9 10">
    <name type="scientific">Pyramidobacter porci</name>
    <dbReference type="NCBI Taxonomy" id="2605789"/>
    <lineage>
        <taxon>Bacteria</taxon>
        <taxon>Thermotogati</taxon>
        <taxon>Synergistota</taxon>
        <taxon>Synergistia</taxon>
        <taxon>Synergistales</taxon>
        <taxon>Dethiosulfovibrionaceae</taxon>
        <taxon>Pyramidobacter</taxon>
    </lineage>
</organism>
<dbReference type="PANTHER" id="PTHR43297">
    <property type="entry name" value="OLIGOPEPTIDE TRANSPORT ATP-BINDING PROTEIN APPD"/>
    <property type="match status" value="1"/>
</dbReference>
<evidence type="ECO:0000259" key="8">
    <source>
        <dbReference type="PROSITE" id="PS50893"/>
    </source>
</evidence>
<dbReference type="InterPro" id="IPR003439">
    <property type="entry name" value="ABC_transporter-like_ATP-bd"/>
</dbReference>
<dbReference type="Gene3D" id="3.40.50.300">
    <property type="entry name" value="P-loop containing nucleotide triphosphate hydrolases"/>
    <property type="match status" value="1"/>
</dbReference>
<evidence type="ECO:0000256" key="3">
    <source>
        <dbReference type="ARBA" id="ARBA00022448"/>
    </source>
</evidence>
<dbReference type="PANTHER" id="PTHR43297:SF2">
    <property type="entry name" value="DIPEPTIDE TRANSPORT ATP-BINDING PROTEIN DPPD"/>
    <property type="match status" value="1"/>
</dbReference>
<gene>
    <name evidence="9" type="ORF">FYJ74_02110</name>
</gene>
<keyword evidence="5" id="KW-0547">Nucleotide-binding</keyword>
<dbReference type="EMBL" id="VUNH01000002">
    <property type="protein sequence ID" value="MST54847.1"/>
    <property type="molecule type" value="Genomic_DNA"/>
</dbReference>
<keyword evidence="4" id="KW-1003">Cell membrane</keyword>
<evidence type="ECO:0000313" key="10">
    <source>
        <dbReference type="Proteomes" id="UP000473699"/>
    </source>
</evidence>
<dbReference type="GO" id="GO:0005886">
    <property type="term" value="C:plasma membrane"/>
    <property type="evidence" value="ECO:0007669"/>
    <property type="project" value="UniProtKB-SubCell"/>
</dbReference>
<dbReference type="SMART" id="SM00382">
    <property type="entry name" value="AAA"/>
    <property type="match status" value="1"/>
</dbReference>
<dbReference type="GO" id="GO:0005524">
    <property type="term" value="F:ATP binding"/>
    <property type="evidence" value="ECO:0007669"/>
    <property type="project" value="UniProtKB-KW"/>
</dbReference>
<dbReference type="InterPro" id="IPR050388">
    <property type="entry name" value="ABC_Ni/Peptide_Import"/>
</dbReference>
<evidence type="ECO:0000256" key="6">
    <source>
        <dbReference type="ARBA" id="ARBA00022840"/>
    </source>
</evidence>
<dbReference type="GO" id="GO:0015833">
    <property type="term" value="P:peptide transport"/>
    <property type="evidence" value="ECO:0007669"/>
    <property type="project" value="InterPro"/>
</dbReference>
<dbReference type="InterPro" id="IPR017871">
    <property type="entry name" value="ABC_transporter-like_CS"/>
</dbReference>
<comment type="similarity">
    <text evidence="2">Belongs to the ABC transporter superfamily.</text>
</comment>